<organism evidence="9 10">
    <name type="scientific">Candidatus Roizmanbacteria bacterium CG_4_9_14_0_2_um_filter_36_12</name>
    <dbReference type="NCBI Taxonomy" id="1974837"/>
    <lineage>
        <taxon>Bacteria</taxon>
        <taxon>Candidatus Roizmaniibacteriota</taxon>
    </lineage>
</organism>
<evidence type="ECO:0000256" key="4">
    <source>
        <dbReference type="ARBA" id="ARBA00022989"/>
    </source>
</evidence>
<feature type="domain" description="ABC3 transporter permease C-terminal" evidence="8">
    <location>
        <begin position="153"/>
        <end position="276"/>
    </location>
</feature>
<evidence type="ECO:0000256" key="2">
    <source>
        <dbReference type="ARBA" id="ARBA00022475"/>
    </source>
</evidence>
<dbReference type="Proteomes" id="UP000229777">
    <property type="component" value="Unassembled WGS sequence"/>
</dbReference>
<feature type="transmembrane region" description="Helical" evidence="7">
    <location>
        <begin position="150"/>
        <end position="175"/>
    </location>
</feature>
<dbReference type="GO" id="GO:0022857">
    <property type="term" value="F:transmembrane transporter activity"/>
    <property type="evidence" value="ECO:0007669"/>
    <property type="project" value="TreeGrafter"/>
</dbReference>
<evidence type="ECO:0000256" key="1">
    <source>
        <dbReference type="ARBA" id="ARBA00004651"/>
    </source>
</evidence>
<dbReference type="InterPro" id="IPR050250">
    <property type="entry name" value="Macrolide_Exporter_MacB"/>
</dbReference>
<dbReference type="Pfam" id="PF02687">
    <property type="entry name" value="FtsX"/>
    <property type="match status" value="1"/>
</dbReference>
<evidence type="ECO:0000259" key="8">
    <source>
        <dbReference type="Pfam" id="PF02687"/>
    </source>
</evidence>
<evidence type="ECO:0000256" key="3">
    <source>
        <dbReference type="ARBA" id="ARBA00022692"/>
    </source>
</evidence>
<comment type="similarity">
    <text evidence="6">Belongs to the ABC-4 integral membrane protein family.</text>
</comment>
<comment type="caution">
    <text evidence="9">The sequence shown here is derived from an EMBL/GenBank/DDBJ whole genome shotgun (WGS) entry which is preliminary data.</text>
</comment>
<dbReference type="PANTHER" id="PTHR30572">
    <property type="entry name" value="MEMBRANE COMPONENT OF TRANSPORTER-RELATED"/>
    <property type="match status" value="1"/>
</dbReference>
<keyword evidence="4 7" id="KW-1133">Transmembrane helix</keyword>
<protein>
    <recommendedName>
        <fullName evidence="8">ABC3 transporter permease C-terminal domain-containing protein</fullName>
    </recommendedName>
</protein>
<accession>A0A2M8EYD9</accession>
<dbReference type="PANTHER" id="PTHR30572:SF4">
    <property type="entry name" value="ABC TRANSPORTER PERMEASE YTRF"/>
    <property type="match status" value="1"/>
</dbReference>
<dbReference type="EMBL" id="PFSA01000074">
    <property type="protein sequence ID" value="PJC31443.1"/>
    <property type="molecule type" value="Genomic_DNA"/>
</dbReference>
<evidence type="ECO:0000313" key="9">
    <source>
        <dbReference type="EMBL" id="PJC31443.1"/>
    </source>
</evidence>
<name>A0A2M8EYD9_9BACT</name>
<dbReference type="GO" id="GO:0005886">
    <property type="term" value="C:plasma membrane"/>
    <property type="evidence" value="ECO:0007669"/>
    <property type="project" value="UniProtKB-SubCell"/>
</dbReference>
<comment type="subcellular location">
    <subcellularLocation>
        <location evidence="1">Cell membrane</location>
        <topology evidence="1">Multi-pass membrane protein</topology>
    </subcellularLocation>
</comment>
<evidence type="ECO:0000256" key="7">
    <source>
        <dbReference type="SAM" id="Phobius"/>
    </source>
</evidence>
<keyword evidence="2" id="KW-1003">Cell membrane</keyword>
<dbReference type="AlphaFoldDB" id="A0A2M8EYD9"/>
<keyword evidence="3 7" id="KW-0812">Transmembrane</keyword>
<gene>
    <name evidence="9" type="ORF">CO049_04220</name>
</gene>
<feature type="transmembrane region" description="Helical" evidence="7">
    <location>
        <begin position="207"/>
        <end position="234"/>
    </location>
</feature>
<sequence>EIASEAGIIAPPETKTVELAGNAKRQAVVNRAMLKILGINEGEAVGKKFNVSFVVVGELLEESKEKIESAATEYTIVGVTPEEKTPVFYVPFIDLRSLGITNYSQVKLVVKDQAELAKARRQVEAMGYMTRSVADTVEQINSLFSTLRTVLILLGMVALSVAALGMFNTLTVSLLERTREVGLMKAMGMKSSEVSELFLTESMIMGFFGGVLGIVLGVVLGKIAGLVLSFFAIFKGVGFVDISYVPISFVLVIIFLSLLVGIATGIYPAKRATKISALNALRYE</sequence>
<feature type="non-terminal residue" evidence="9">
    <location>
        <position position="1"/>
    </location>
</feature>
<evidence type="ECO:0000256" key="6">
    <source>
        <dbReference type="ARBA" id="ARBA00038076"/>
    </source>
</evidence>
<dbReference type="InterPro" id="IPR003838">
    <property type="entry name" value="ABC3_permease_C"/>
</dbReference>
<feature type="transmembrane region" description="Helical" evidence="7">
    <location>
        <begin position="246"/>
        <end position="267"/>
    </location>
</feature>
<proteinExistence type="inferred from homology"/>
<reference evidence="10" key="1">
    <citation type="submission" date="2017-09" db="EMBL/GenBank/DDBJ databases">
        <title>Depth-based differentiation of microbial function through sediment-hosted aquifers and enrichment of novel symbionts in the deep terrestrial subsurface.</title>
        <authorList>
            <person name="Probst A.J."/>
            <person name="Ladd B."/>
            <person name="Jarett J.K."/>
            <person name="Geller-Mcgrath D.E."/>
            <person name="Sieber C.M.K."/>
            <person name="Emerson J.B."/>
            <person name="Anantharaman K."/>
            <person name="Thomas B.C."/>
            <person name="Malmstrom R."/>
            <person name="Stieglmeier M."/>
            <person name="Klingl A."/>
            <person name="Woyke T."/>
            <person name="Ryan C.M."/>
            <person name="Banfield J.F."/>
        </authorList>
    </citation>
    <scope>NUCLEOTIDE SEQUENCE [LARGE SCALE GENOMIC DNA]</scope>
</reference>
<evidence type="ECO:0000313" key="10">
    <source>
        <dbReference type="Proteomes" id="UP000229777"/>
    </source>
</evidence>
<keyword evidence="5 7" id="KW-0472">Membrane</keyword>
<evidence type="ECO:0000256" key="5">
    <source>
        <dbReference type="ARBA" id="ARBA00023136"/>
    </source>
</evidence>